<evidence type="ECO:0000256" key="1">
    <source>
        <dbReference type="SAM" id="MobiDB-lite"/>
    </source>
</evidence>
<reference evidence="3" key="1">
    <citation type="submission" date="2017-02" db="UniProtKB">
        <authorList>
            <consortium name="WormBaseParasite"/>
        </authorList>
    </citation>
    <scope>IDENTIFICATION</scope>
</reference>
<feature type="compositionally biased region" description="Basic and acidic residues" evidence="1">
    <location>
        <begin position="70"/>
        <end position="83"/>
    </location>
</feature>
<evidence type="ECO:0000313" key="3">
    <source>
        <dbReference type="WBParaSite" id="SPAL_0000400900.1"/>
    </source>
</evidence>
<dbReference type="WBParaSite" id="SPAL_0000400900.1">
    <property type="protein sequence ID" value="SPAL_0000400900.1"/>
    <property type="gene ID" value="SPAL_0000400900"/>
</dbReference>
<name>A0A0N5BDC3_STREA</name>
<evidence type="ECO:0000313" key="2">
    <source>
        <dbReference type="Proteomes" id="UP000046392"/>
    </source>
</evidence>
<feature type="region of interest" description="Disordered" evidence="1">
    <location>
        <begin position="63"/>
        <end position="83"/>
    </location>
</feature>
<dbReference type="STRING" id="174720.A0A0N5BDC3"/>
<proteinExistence type="predicted"/>
<keyword evidence="2" id="KW-1185">Reference proteome</keyword>
<feature type="region of interest" description="Disordered" evidence="1">
    <location>
        <begin position="1"/>
        <end position="37"/>
    </location>
</feature>
<organism evidence="2 3">
    <name type="scientific">Strongyloides papillosus</name>
    <name type="common">Intestinal threadworm</name>
    <dbReference type="NCBI Taxonomy" id="174720"/>
    <lineage>
        <taxon>Eukaryota</taxon>
        <taxon>Metazoa</taxon>
        <taxon>Ecdysozoa</taxon>
        <taxon>Nematoda</taxon>
        <taxon>Chromadorea</taxon>
        <taxon>Rhabditida</taxon>
        <taxon>Tylenchina</taxon>
        <taxon>Panagrolaimomorpha</taxon>
        <taxon>Strongyloidoidea</taxon>
        <taxon>Strongyloididae</taxon>
        <taxon>Strongyloides</taxon>
    </lineage>
</organism>
<dbReference type="AlphaFoldDB" id="A0A0N5BDC3"/>
<dbReference type="Proteomes" id="UP000046392">
    <property type="component" value="Unplaced"/>
</dbReference>
<protein>
    <submittedName>
        <fullName evidence="3">Ovule protein</fullName>
    </submittedName>
</protein>
<accession>A0A0N5BDC3</accession>
<sequence length="95" mass="10802">MRIKDEEDGTVMSKSSIEVPLSKNDGKDGKNLSSSKSFRDKLSKSFFDLTHGSQDRLQRWKTKLQSGKKGGREKDSSCPPPKERLVFILKKDLKM</sequence>